<sequence length="252" mass="27424">MKIAMTGSTGRVGSRLLPRLREQDHDVRTLAARLEDTKAVEELVDGVDAVVHVAAALRTSTDFEGVNVHGTRKLAELSKKVPRFIHISTNLVYPKGLGRPATETDPADPAEEFGDYPRTKALGEQAVLDTREATILRLAFVYGEGDPHLEESLRWAATWPGHQRLHLVHHEDVAQAVLKALDAGGSGIFNIADDSPITAVELHLLNGLTPSEAVQQDFDPWHGIVSTNQAQRVLGFRPRYPSAWVAAVSGGL</sequence>
<dbReference type="EMBL" id="FOYL01000003">
    <property type="protein sequence ID" value="SFR10075.1"/>
    <property type="molecule type" value="Genomic_DNA"/>
</dbReference>
<accession>A0A1I6DXC4</accession>
<dbReference type="InterPro" id="IPR050177">
    <property type="entry name" value="Lipid_A_modif_metabolic_enz"/>
</dbReference>
<gene>
    <name evidence="2" type="ORF">SAMN04488564_103310</name>
</gene>
<dbReference type="InterPro" id="IPR036291">
    <property type="entry name" value="NAD(P)-bd_dom_sf"/>
</dbReference>
<dbReference type="InterPro" id="IPR001509">
    <property type="entry name" value="Epimerase_deHydtase"/>
</dbReference>
<evidence type="ECO:0000259" key="1">
    <source>
        <dbReference type="Pfam" id="PF01370"/>
    </source>
</evidence>
<evidence type="ECO:0000313" key="3">
    <source>
        <dbReference type="Proteomes" id="UP000198583"/>
    </source>
</evidence>
<dbReference type="Pfam" id="PF01370">
    <property type="entry name" value="Epimerase"/>
    <property type="match status" value="1"/>
</dbReference>
<dbReference type="STRING" id="84724.SAMN04488564_103310"/>
<name>A0A1I6DXC4_9PSEU</name>
<organism evidence="2 3">
    <name type="scientific">Lentzea waywayandensis</name>
    <dbReference type="NCBI Taxonomy" id="84724"/>
    <lineage>
        <taxon>Bacteria</taxon>
        <taxon>Bacillati</taxon>
        <taxon>Actinomycetota</taxon>
        <taxon>Actinomycetes</taxon>
        <taxon>Pseudonocardiales</taxon>
        <taxon>Pseudonocardiaceae</taxon>
        <taxon>Lentzea</taxon>
    </lineage>
</organism>
<evidence type="ECO:0000313" key="2">
    <source>
        <dbReference type="EMBL" id="SFR10075.1"/>
    </source>
</evidence>
<dbReference type="OrthoDB" id="9798669at2"/>
<dbReference type="Gene3D" id="3.40.50.720">
    <property type="entry name" value="NAD(P)-binding Rossmann-like Domain"/>
    <property type="match status" value="1"/>
</dbReference>
<dbReference type="CDD" id="cd08946">
    <property type="entry name" value="SDR_e"/>
    <property type="match status" value="1"/>
</dbReference>
<reference evidence="3" key="1">
    <citation type="submission" date="2016-10" db="EMBL/GenBank/DDBJ databases">
        <authorList>
            <person name="Varghese N."/>
            <person name="Submissions S."/>
        </authorList>
    </citation>
    <scope>NUCLEOTIDE SEQUENCE [LARGE SCALE GENOMIC DNA]</scope>
    <source>
        <strain evidence="3">DSM 44232</strain>
    </source>
</reference>
<dbReference type="Proteomes" id="UP000198583">
    <property type="component" value="Unassembled WGS sequence"/>
</dbReference>
<dbReference type="PANTHER" id="PTHR43245">
    <property type="entry name" value="BIFUNCTIONAL POLYMYXIN RESISTANCE PROTEIN ARNA"/>
    <property type="match status" value="1"/>
</dbReference>
<keyword evidence="3" id="KW-1185">Reference proteome</keyword>
<dbReference type="SUPFAM" id="SSF51735">
    <property type="entry name" value="NAD(P)-binding Rossmann-fold domains"/>
    <property type="match status" value="1"/>
</dbReference>
<feature type="domain" description="NAD-dependent epimerase/dehydratase" evidence="1">
    <location>
        <begin position="3"/>
        <end position="192"/>
    </location>
</feature>
<proteinExistence type="predicted"/>
<dbReference type="AlphaFoldDB" id="A0A1I6DXC4"/>
<protein>
    <submittedName>
        <fullName evidence="2">Nucleoside-diphosphate-sugar epimerase</fullName>
    </submittedName>
</protein>
<dbReference type="RefSeq" id="WP_093591801.1">
    <property type="nucleotide sequence ID" value="NZ_FOYL01000003.1"/>
</dbReference>